<accession>A0A6C0KYX0</accession>
<dbReference type="AlphaFoldDB" id="A0A6C0KYX0"/>
<reference evidence="1" key="1">
    <citation type="journal article" date="2020" name="Nature">
        <title>Giant virus diversity and host interactions through global metagenomics.</title>
        <authorList>
            <person name="Schulz F."/>
            <person name="Roux S."/>
            <person name="Paez-Espino D."/>
            <person name="Jungbluth S."/>
            <person name="Walsh D.A."/>
            <person name="Denef V.J."/>
            <person name="McMahon K.D."/>
            <person name="Konstantinidis K.T."/>
            <person name="Eloe-Fadrosh E.A."/>
            <person name="Kyrpides N.C."/>
            <person name="Woyke T."/>
        </authorList>
    </citation>
    <scope>NUCLEOTIDE SEQUENCE</scope>
    <source>
        <strain evidence="1">GVMAG-S-ERX555907-63</strain>
    </source>
</reference>
<evidence type="ECO:0000313" key="1">
    <source>
        <dbReference type="EMBL" id="QHU23165.1"/>
    </source>
</evidence>
<proteinExistence type="predicted"/>
<sequence>MGNIKVNNSIIHVCNNPRWVKDYNNYIVSLLKYVINKHNLSINIILGHNASRYKIRGSNVFPKKQKTINININYEHTLVTDDKNTGSKHPKSNIIFNNSSYLIRIDKIEVLRNSHILLDYCNPNVYNVKTNSHYYNLSKNHIYIAPSLYENIFINHTNRKIDSLTTFLNVFGRRKKLLDNIRKSSLKHSNINTCFTKQNIQNLYKNTKILINIHQNNNTNSFEELRCLPALQNGVLIVSEESPLTNVLPYNDLIIWTKYDNIVAKTKEVLNNYEEYYNKIFSKCNIHILKNIDSNNKKDIETKILDKIKLVS</sequence>
<protein>
    <recommendedName>
        <fullName evidence="2">Glycosyl transferase CAP10 domain-containing protein</fullName>
    </recommendedName>
</protein>
<name>A0A6C0KYX0_9ZZZZ</name>
<evidence type="ECO:0008006" key="2">
    <source>
        <dbReference type="Google" id="ProtNLM"/>
    </source>
</evidence>
<dbReference type="EMBL" id="MN741025">
    <property type="protein sequence ID" value="QHU23165.1"/>
    <property type="molecule type" value="Genomic_DNA"/>
</dbReference>
<organism evidence="1">
    <name type="scientific">viral metagenome</name>
    <dbReference type="NCBI Taxonomy" id="1070528"/>
    <lineage>
        <taxon>unclassified sequences</taxon>
        <taxon>metagenomes</taxon>
        <taxon>organismal metagenomes</taxon>
    </lineage>
</organism>